<dbReference type="NCBIfam" id="TIGR02072">
    <property type="entry name" value="BioC"/>
    <property type="match status" value="1"/>
</dbReference>
<dbReference type="GO" id="GO:0009102">
    <property type="term" value="P:biotin biosynthetic process"/>
    <property type="evidence" value="ECO:0007669"/>
    <property type="project" value="UniProtKB-KW"/>
</dbReference>
<dbReference type="PANTHER" id="PTHR13090:SF1">
    <property type="entry name" value="ARGININE-HYDROXYLASE NDUFAF5, MITOCHONDRIAL"/>
    <property type="match status" value="1"/>
</dbReference>
<dbReference type="Gene3D" id="3.40.50.150">
    <property type="entry name" value="Vaccinia Virus protein VP39"/>
    <property type="match status" value="1"/>
</dbReference>
<dbReference type="InterPro" id="IPR050602">
    <property type="entry name" value="Malonyl-ACP_OMT"/>
</dbReference>
<dbReference type="GO" id="GO:0008757">
    <property type="term" value="F:S-adenosylmethionine-dependent methyltransferase activity"/>
    <property type="evidence" value="ECO:0007669"/>
    <property type="project" value="InterPro"/>
</dbReference>
<evidence type="ECO:0000256" key="5">
    <source>
        <dbReference type="ARBA" id="ARBA00022679"/>
    </source>
</evidence>
<accession>A0AA92ER18</accession>
<dbReference type="KEGG" id="panm:D3795_02785"/>
<dbReference type="InterPro" id="IPR029063">
    <property type="entry name" value="SAM-dependent_MTases_sf"/>
</dbReference>
<evidence type="ECO:0000256" key="1">
    <source>
        <dbReference type="ARBA" id="ARBA00000852"/>
    </source>
</evidence>
<evidence type="ECO:0000256" key="2">
    <source>
        <dbReference type="ARBA" id="ARBA00004746"/>
    </source>
</evidence>
<organism evidence="9 10">
    <name type="scientific">Pseudidiomarina andamanensis</name>
    <dbReference type="NCBI Taxonomy" id="1940690"/>
    <lineage>
        <taxon>Bacteria</taxon>
        <taxon>Pseudomonadati</taxon>
        <taxon>Pseudomonadota</taxon>
        <taxon>Gammaproteobacteria</taxon>
        <taxon>Alteromonadales</taxon>
        <taxon>Idiomarinaceae</taxon>
        <taxon>Pseudidiomarina</taxon>
    </lineage>
</organism>
<evidence type="ECO:0000256" key="7">
    <source>
        <dbReference type="ARBA" id="ARBA00022756"/>
    </source>
</evidence>
<protein>
    <recommendedName>
        <fullName evidence="3">malonyl-[acyl-carrier protein] O-methyltransferase</fullName>
        <ecNumber evidence="3">2.1.1.197</ecNumber>
    </recommendedName>
</protein>
<name>A0AA92ER18_9GAMM</name>
<comment type="pathway">
    <text evidence="2">Cofactor biosynthesis; biotin biosynthesis.</text>
</comment>
<evidence type="ECO:0000259" key="8">
    <source>
        <dbReference type="Pfam" id="PF08241"/>
    </source>
</evidence>
<dbReference type="AlphaFoldDB" id="A0AA92ER18"/>
<proteinExistence type="predicted"/>
<evidence type="ECO:0000256" key="3">
    <source>
        <dbReference type="ARBA" id="ARBA00012327"/>
    </source>
</evidence>
<evidence type="ECO:0000313" key="9">
    <source>
        <dbReference type="EMBL" id="QGT95167.1"/>
    </source>
</evidence>
<keyword evidence="7" id="KW-0093">Biotin biosynthesis</keyword>
<evidence type="ECO:0000313" key="10">
    <source>
        <dbReference type="Proteomes" id="UP000427820"/>
    </source>
</evidence>
<dbReference type="RefSeq" id="WP_310942407.1">
    <property type="nucleotide sequence ID" value="NZ_CP032551.1"/>
</dbReference>
<gene>
    <name evidence="9" type="primary">bioC</name>
    <name evidence="9" type="ORF">D3795_02785</name>
</gene>
<dbReference type="Pfam" id="PF08241">
    <property type="entry name" value="Methyltransf_11"/>
    <property type="match status" value="1"/>
</dbReference>
<dbReference type="EC" id="2.1.1.197" evidence="3"/>
<dbReference type="Proteomes" id="UP000427820">
    <property type="component" value="Chromosome"/>
</dbReference>
<comment type="catalytic activity">
    <reaction evidence="1">
        <text>malonyl-[ACP] + S-adenosyl-L-methionine = malonyl-[ACP] methyl ester + S-adenosyl-L-homocysteine</text>
        <dbReference type="Rhea" id="RHEA:17105"/>
        <dbReference type="Rhea" id="RHEA-COMP:9623"/>
        <dbReference type="Rhea" id="RHEA-COMP:9954"/>
        <dbReference type="ChEBI" id="CHEBI:57856"/>
        <dbReference type="ChEBI" id="CHEBI:59789"/>
        <dbReference type="ChEBI" id="CHEBI:78449"/>
        <dbReference type="ChEBI" id="CHEBI:78845"/>
        <dbReference type="EC" id="2.1.1.197"/>
    </reaction>
</comment>
<dbReference type="GO" id="GO:0010340">
    <property type="term" value="F:carboxyl-O-methyltransferase activity"/>
    <property type="evidence" value="ECO:0007669"/>
    <property type="project" value="InterPro"/>
</dbReference>
<evidence type="ECO:0000256" key="6">
    <source>
        <dbReference type="ARBA" id="ARBA00022691"/>
    </source>
</evidence>
<reference evidence="9 10" key="1">
    <citation type="submission" date="2018-09" db="EMBL/GenBank/DDBJ databases">
        <title>Whole genome sequencing of Idiomarina andamanensis W-5T (LMG 29773T= JCM 31645T).</title>
        <authorList>
            <person name="Das S.K."/>
        </authorList>
    </citation>
    <scope>NUCLEOTIDE SEQUENCE [LARGE SCALE GENOMIC DNA]</scope>
    <source>
        <strain evidence="9 10">W-5T</strain>
    </source>
</reference>
<sequence>MISVHTLEKPEHKQKIAAHFSRAAQSYQHHNGLQRWCAKRLLNWLPASTGMTVDIGCGPAVNTDALLARTNHYIGVDIASGMLSAAQSKYPENTWIRADLEQLPFQEAAIDTIYANLAVQWADDLAATLKQWLQLLRPSGCIVASTVLSGSLSPLANYFQQYTGAKRHNRFYSTTTLHQILSALDGVSVQFEVEQVTMPYQSVRSMLYDLKGIGANYQPQPQQPLTRKNLSQVEEAMEIHRTHDGMLPLTWSIGFIKLTKG</sequence>
<dbReference type="CDD" id="cd02440">
    <property type="entry name" value="AdoMet_MTases"/>
    <property type="match status" value="1"/>
</dbReference>
<dbReference type="InterPro" id="IPR011814">
    <property type="entry name" value="BioC"/>
</dbReference>
<dbReference type="EMBL" id="CP032551">
    <property type="protein sequence ID" value="QGT95167.1"/>
    <property type="molecule type" value="Genomic_DNA"/>
</dbReference>
<keyword evidence="5 9" id="KW-0808">Transferase</keyword>
<keyword evidence="10" id="KW-1185">Reference proteome</keyword>
<evidence type="ECO:0000256" key="4">
    <source>
        <dbReference type="ARBA" id="ARBA00022603"/>
    </source>
</evidence>
<keyword evidence="6" id="KW-0949">S-adenosyl-L-methionine</keyword>
<dbReference type="GO" id="GO:0032259">
    <property type="term" value="P:methylation"/>
    <property type="evidence" value="ECO:0007669"/>
    <property type="project" value="UniProtKB-KW"/>
</dbReference>
<dbReference type="PANTHER" id="PTHR13090">
    <property type="entry name" value="ARGININE-HYDROXYLASE NDUFAF5, MITOCHONDRIAL"/>
    <property type="match status" value="1"/>
</dbReference>
<dbReference type="GO" id="GO:0102130">
    <property type="term" value="F:malonyl-CoA methyltransferase activity"/>
    <property type="evidence" value="ECO:0007669"/>
    <property type="project" value="UniProtKB-EC"/>
</dbReference>
<dbReference type="SUPFAM" id="SSF53335">
    <property type="entry name" value="S-adenosyl-L-methionine-dependent methyltransferases"/>
    <property type="match status" value="1"/>
</dbReference>
<keyword evidence="4 9" id="KW-0489">Methyltransferase</keyword>
<feature type="domain" description="Methyltransferase type 11" evidence="8">
    <location>
        <begin position="53"/>
        <end position="143"/>
    </location>
</feature>
<dbReference type="InterPro" id="IPR013216">
    <property type="entry name" value="Methyltransf_11"/>
</dbReference>